<dbReference type="EMBL" id="CAJVPM010000432">
    <property type="protein sequence ID" value="CAG8444385.1"/>
    <property type="molecule type" value="Genomic_DNA"/>
</dbReference>
<reference evidence="1" key="1">
    <citation type="submission" date="2021-06" db="EMBL/GenBank/DDBJ databases">
        <authorList>
            <person name="Kallberg Y."/>
            <person name="Tangrot J."/>
            <person name="Rosling A."/>
        </authorList>
    </citation>
    <scope>NUCLEOTIDE SEQUENCE</scope>
    <source>
        <strain evidence="1">AU212A</strain>
    </source>
</reference>
<keyword evidence="2" id="KW-1185">Reference proteome</keyword>
<evidence type="ECO:0000313" key="2">
    <source>
        <dbReference type="Proteomes" id="UP000789860"/>
    </source>
</evidence>
<dbReference type="Proteomes" id="UP000789860">
    <property type="component" value="Unassembled WGS sequence"/>
</dbReference>
<evidence type="ECO:0000313" key="1">
    <source>
        <dbReference type="EMBL" id="CAG8444385.1"/>
    </source>
</evidence>
<protein>
    <submittedName>
        <fullName evidence="1">5799_t:CDS:1</fullName>
    </submittedName>
</protein>
<accession>A0ACA9JZY0</accession>
<name>A0ACA9JZY0_9GLOM</name>
<proteinExistence type="predicted"/>
<gene>
    <name evidence="1" type="ORF">SCALOS_LOCUS834</name>
</gene>
<comment type="caution">
    <text evidence="1">The sequence shown here is derived from an EMBL/GenBank/DDBJ whole genome shotgun (WGS) entry which is preliminary data.</text>
</comment>
<sequence length="318" mass="36787">MSHSESESTDDNTILSSEADSPRTITSLEDEPMQTNVISEEFYPIIHNFNILPFNHLLKVQESLYSDVASTCSLTSITSTTEDEANEDIICKVNVREAKRIYSSDNESCSTLRDSSDNEEAYVQNQQKNKVSDSTILPIHTNCQKNLSSTTSIFSKNNCMKYEYQQNKFQSCSRYRTVIDFSKSKFEIRNYFVPGEEDWKKLNISLYNLENTNEFNKIGGFREEVEQNLNVTNDLDKIDNFETFLSSGFSKTSNSLQFSSKILSSRKYFKPSEKDWKRLQWSVDDSNWNNDEGMVISSNNLVCMEFSARKRKYKLDNE</sequence>
<organism evidence="1 2">
    <name type="scientific">Scutellospora calospora</name>
    <dbReference type="NCBI Taxonomy" id="85575"/>
    <lineage>
        <taxon>Eukaryota</taxon>
        <taxon>Fungi</taxon>
        <taxon>Fungi incertae sedis</taxon>
        <taxon>Mucoromycota</taxon>
        <taxon>Glomeromycotina</taxon>
        <taxon>Glomeromycetes</taxon>
        <taxon>Diversisporales</taxon>
        <taxon>Gigasporaceae</taxon>
        <taxon>Scutellospora</taxon>
    </lineage>
</organism>